<evidence type="ECO:0000313" key="7">
    <source>
        <dbReference type="EMBL" id="KAF4120069.1"/>
    </source>
</evidence>
<feature type="compositionally biased region" description="Basic residues" evidence="5">
    <location>
        <begin position="14"/>
        <end position="27"/>
    </location>
</feature>
<comment type="subcellular location">
    <subcellularLocation>
        <location evidence="1">Nucleus</location>
    </subcellularLocation>
</comment>
<dbReference type="AlphaFoldDB" id="A0A9P4YQT2"/>
<evidence type="ECO:0000313" key="8">
    <source>
        <dbReference type="Proteomes" id="UP000749293"/>
    </source>
</evidence>
<keyword evidence="2" id="KW-0479">Metal-binding</keyword>
<dbReference type="PROSITE" id="PS50048">
    <property type="entry name" value="ZN2_CY6_FUNGAL_2"/>
    <property type="match status" value="1"/>
</dbReference>
<evidence type="ECO:0000256" key="1">
    <source>
        <dbReference type="ARBA" id="ARBA00004123"/>
    </source>
</evidence>
<proteinExistence type="predicted"/>
<dbReference type="GeneID" id="55969708"/>
<evidence type="ECO:0000256" key="4">
    <source>
        <dbReference type="ARBA" id="ARBA00023242"/>
    </source>
</evidence>
<dbReference type="InterPro" id="IPR001138">
    <property type="entry name" value="Zn2Cys6_DnaBD"/>
</dbReference>
<protein>
    <submittedName>
        <fullName evidence="7">Fungal Zn(2)-Cys(6) binuclear cluster domain</fullName>
    </submittedName>
</protein>
<sequence length="388" mass="41741">MVNPVFLPTQAAHHYSHHRFTSRKRDRCRQAQTLSALDRRKRQYNMSSTSAHHQHHSERNSEGSSSSQRKRIPVACGRCRKRKIRCSGDNGNGDPCINCLNAGINVCQFLRMSSHDADHFKSESLYTRSILEDNRGHQQLRGGVLEALPTHIPSTTMTYDGSSTGGDVYRNMSRYGYLPSQASRGYVPWGPASHDYYGDHSIQGVVGYAHNGLYTAGACMLQHQQQPTVQMKGLPGMAGDYGSSVAMQTTAWGRRGSGETASEAHSPSSGSSDRTSVSGMSVYAPPSSGGDSAYAHRGHDEGAQFASADYMTATALYQHTTSPLATARPAGSSDGVYPGATTVATMAASMTSPTDKNSPFSVLSPYVDSNMATSSSLHAYNVPGEIGN</sequence>
<dbReference type="GO" id="GO:0000981">
    <property type="term" value="F:DNA-binding transcription factor activity, RNA polymerase II-specific"/>
    <property type="evidence" value="ECO:0007669"/>
    <property type="project" value="InterPro"/>
</dbReference>
<evidence type="ECO:0000256" key="2">
    <source>
        <dbReference type="ARBA" id="ARBA00022723"/>
    </source>
</evidence>
<keyword evidence="4" id="KW-0539">Nucleus</keyword>
<feature type="compositionally biased region" description="Low complexity" evidence="5">
    <location>
        <begin position="263"/>
        <end position="281"/>
    </location>
</feature>
<dbReference type="PANTHER" id="PTHR46910:SF3">
    <property type="entry name" value="HALOTOLERANCE PROTEIN 9-RELATED"/>
    <property type="match status" value="1"/>
</dbReference>
<keyword evidence="3" id="KW-0238">DNA-binding</keyword>
<dbReference type="SUPFAM" id="SSF57701">
    <property type="entry name" value="Zn2/Cys6 DNA-binding domain"/>
    <property type="match status" value="1"/>
</dbReference>
<dbReference type="GO" id="GO:0008270">
    <property type="term" value="F:zinc ion binding"/>
    <property type="evidence" value="ECO:0007669"/>
    <property type="project" value="InterPro"/>
</dbReference>
<dbReference type="GO" id="GO:0005634">
    <property type="term" value="C:nucleus"/>
    <property type="evidence" value="ECO:0007669"/>
    <property type="project" value="UniProtKB-SubCell"/>
</dbReference>
<feature type="domain" description="Zn(2)-C6 fungal-type" evidence="6">
    <location>
        <begin position="75"/>
        <end position="109"/>
    </location>
</feature>
<dbReference type="Gene3D" id="4.10.240.10">
    <property type="entry name" value="Zn(2)-C6 fungal-type DNA-binding domain"/>
    <property type="match status" value="1"/>
</dbReference>
<dbReference type="Proteomes" id="UP000749293">
    <property type="component" value="Unassembled WGS sequence"/>
</dbReference>
<dbReference type="OrthoDB" id="5394557at2759"/>
<evidence type="ECO:0000259" key="6">
    <source>
        <dbReference type="PROSITE" id="PS50048"/>
    </source>
</evidence>
<gene>
    <name evidence="7" type="ORF">GMORB2_3480</name>
</gene>
<dbReference type="EMBL" id="JAANYQ010000019">
    <property type="protein sequence ID" value="KAF4120069.1"/>
    <property type="molecule type" value="Genomic_DNA"/>
</dbReference>
<dbReference type="GO" id="GO:0003677">
    <property type="term" value="F:DNA binding"/>
    <property type="evidence" value="ECO:0007669"/>
    <property type="project" value="UniProtKB-KW"/>
</dbReference>
<organism evidence="7 8">
    <name type="scientific">Geosmithia morbida</name>
    <dbReference type="NCBI Taxonomy" id="1094350"/>
    <lineage>
        <taxon>Eukaryota</taxon>
        <taxon>Fungi</taxon>
        <taxon>Dikarya</taxon>
        <taxon>Ascomycota</taxon>
        <taxon>Pezizomycotina</taxon>
        <taxon>Sordariomycetes</taxon>
        <taxon>Hypocreomycetidae</taxon>
        <taxon>Hypocreales</taxon>
        <taxon>Bionectriaceae</taxon>
        <taxon>Geosmithia</taxon>
    </lineage>
</organism>
<evidence type="ECO:0000256" key="5">
    <source>
        <dbReference type="SAM" id="MobiDB-lite"/>
    </source>
</evidence>
<keyword evidence="8" id="KW-1185">Reference proteome</keyword>
<dbReference type="PROSITE" id="PS00463">
    <property type="entry name" value="ZN2_CY6_FUNGAL_1"/>
    <property type="match status" value="1"/>
</dbReference>
<evidence type="ECO:0000256" key="3">
    <source>
        <dbReference type="ARBA" id="ARBA00023125"/>
    </source>
</evidence>
<feature type="region of interest" description="Disordered" evidence="5">
    <location>
        <begin position="1"/>
        <end position="72"/>
    </location>
</feature>
<accession>A0A9P4YQT2</accession>
<dbReference type="RefSeq" id="XP_035318721.1">
    <property type="nucleotide sequence ID" value="XM_035465456.1"/>
</dbReference>
<dbReference type="CDD" id="cd00067">
    <property type="entry name" value="GAL4"/>
    <property type="match status" value="1"/>
</dbReference>
<comment type="caution">
    <text evidence="7">The sequence shown here is derived from an EMBL/GenBank/DDBJ whole genome shotgun (WGS) entry which is preliminary data.</text>
</comment>
<dbReference type="SMART" id="SM00066">
    <property type="entry name" value="GAL4"/>
    <property type="match status" value="1"/>
</dbReference>
<dbReference type="Pfam" id="PF00172">
    <property type="entry name" value="Zn_clus"/>
    <property type="match status" value="1"/>
</dbReference>
<name>A0A9P4YQT2_9HYPO</name>
<dbReference type="PANTHER" id="PTHR46910">
    <property type="entry name" value="TRANSCRIPTION FACTOR PDR1"/>
    <property type="match status" value="1"/>
</dbReference>
<dbReference type="InterPro" id="IPR036864">
    <property type="entry name" value="Zn2-C6_fun-type_DNA-bd_sf"/>
</dbReference>
<feature type="region of interest" description="Disordered" evidence="5">
    <location>
        <begin position="252"/>
        <end position="297"/>
    </location>
</feature>
<dbReference type="InterPro" id="IPR050987">
    <property type="entry name" value="AtrR-like"/>
</dbReference>
<reference evidence="7" key="1">
    <citation type="submission" date="2020-03" db="EMBL/GenBank/DDBJ databases">
        <title>Site-based positive gene gene selection in Geosmithia morbida across the United States reveals a broad range of putative effectors and factors for local host and environmental adapation.</title>
        <authorList>
            <person name="Onufrak A."/>
            <person name="Murdoch R.W."/>
            <person name="Gazis R."/>
            <person name="Huff M."/>
            <person name="Staton M."/>
            <person name="Klingeman W."/>
            <person name="Hadziabdic D."/>
        </authorList>
    </citation>
    <scope>NUCLEOTIDE SEQUENCE</scope>
    <source>
        <strain evidence="7">1262</strain>
    </source>
</reference>